<evidence type="ECO:0000313" key="3">
    <source>
        <dbReference type="Proteomes" id="UP000030653"/>
    </source>
</evidence>
<dbReference type="RefSeq" id="XP_040628538.1">
    <property type="nucleotide sequence ID" value="XM_040771182.1"/>
</dbReference>
<feature type="compositionally biased region" description="Acidic residues" evidence="1">
    <location>
        <begin position="35"/>
        <end position="53"/>
    </location>
</feature>
<dbReference type="HOGENOM" id="CLU_613972_0_0_1"/>
<proteinExistence type="predicted"/>
<reference evidence="2 3" key="1">
    <citation type="journal article" date="2012" name="Science">
        <title>The Paleozoic origin of enzymatic lignin decomposition reconstructed from 31 fungal genomes.</title>
        <authorList>
            <person name="Floudas D."/>
            <person name="Binder M."/>
            <person name="Riley R."/>
            <person name="Barry K."/>
            <person name="Blanchette R.A."/>
            <person name="Henrissat B."/>
            <person name="Martinez A.T."/>
            <person name="Otillar R."/>
            <person name="Spatafora J.W."/>
            <person name="Yadav J.S."/>
            <person name="Aerts A."/>
            <person name="Benoit I."/>
            <person name="Boyd A."/>
            <person name="Carlson A."/>
            <person name="Copeland A."/>
            <person name="Coutinho P.M."/>
            <person name="de Vries R.P."/>
            <person name="Ferreira P."/>
            <person name="Findley K."/>
            <person name="Foster B."/>
            <person name="Gaskell J."/>
            <person name="Glotzer D."/>
            <person name="Gorecki P."/>
            <person name="Heitman J."/>
            <person name="Hesse C."/>
            <person name="Hori C."/>
            <person name="Igarashi K."/>
            <person name="Jurgens J.A."/>
            <person name="Kallen N."/>
            <person name="Kersten P."/>
            <person name="Kohler A."/>
            <person name="Kuees U."/>
            <person name="Kumar T.K.A."/>
            <person name="Kuo A."/>
            <person name="LaButti K."/>
            <person name="Larrondo L.F."/>
            <person name="Lindquist E."/>
            <person name="Ling A."/>
            <person name="Lombard V."/>
            <person name="Lucas S."/>
            <person name="Lundell T."/>
            <person name="Martin R."/>
            <person name="McLaughlin D.J."/>
            <person name="Morgenstern I."/>
            <person name="Morin E."/>
            <person name="Murat C."/>
            <person name="Nagy L.G."/>
            <person name="Nolan M."/>
            <person name="Ohm R.A."/>
            <person name="Patyshakuliyeva A."/>
            <person name="Rokas A."/>
            <person name="Ruiz-Duenas F.J."/>
            <person name="Sabat G."/>
            <person name="Salamov A."/>
            <person name="Samejima M."/>
            <person name="Schmutz J."/>
            <person name="Slot J.C."/>
            <person name="St John F."/>
            <person name="Stenlid J."/>
            <person name="Sun H."/>
            <person name="Sun S."/>
            <person name="Syed K."/>
            <person name="Tsang A."/>
            <person name="Wiebenga A."/>
            <person name="Young D."/>
            <person name="Pisabarro A."/>
            <person name="Eastwood D.C."/>
            <person name="Martin F."/>
            <person name="Cullen D."/>
            <person name="Grigoriev I.V."/>
            <person name="Hibbett D.S."/>
        </authorList>
    </citation>
    <scope>NUCLEOTIDE SEQUENCE [LARGE SCALE GENOMIC DNA]</scope>
    <source>
        <strain evidence="2 3">DJM-731 SS1</strain>
    </source>
</reference>
<protein>
    <submittedName>
        <fullName evidence="2">Uncharacterized protein</fullName>
    </submittedName>
</protein>
<dbReference type="EMBL" id="JH795864">
    <property type="protein sequence ID" value="EJU01641.1"/>
    <property type="molecule type" value="Genomic_DNA"/>
</dbReference>
<sequence length="446" mass="51269">MPPHGCPHSCASGRACGHGAAPPVEDDPGLAIPDDREDCFDEDDGLGEDDDWNSPENITLKSWDRLEQSDELKMHLLKTMVCVILPVGDEEDFLSEHPMAQSAGNTKSTLNNLAAAFHTIRMRHHKFPIVLQTSRNNIINWNDIACNVLASNSEIFYMYMFWQMKYFHIHSTYCFGEHATTIEYDAIMDWCFMKICSDILLQWFDKFKAWADNPQHNVNEAYLIPYSVMLIKALNEIYNPVNPVETALVLPYDHYMYGKLWVAKVQMFFDEYPTAIILTPHIVLTIVAWWVLPHYKHVLKGTGMQAEGGQPPTFAMLLANMHITWDKNQDLHDEYICYASMWFRDPSWIGPPAGQALCIEPVIVKVLEAQATSQACFPTLMTSLDWYELHKAFMTYQLPIDEGTAAALQKFFMHEKHPFPDLPPGEERRLIVPADFQDTWEQIHKH</sequence>
<name>M5FV45_DACPD</name>
<dbReference type="GeneID" id="63686244"/>
<dbReference type="Proteomes" id="UP000030653">
    <property type="component" value="Unassembled WGS sequence"/>
</dbReference>
<evidence type="ECO:0000256" key="1">
    <source>
        <dbReference type="SAM" id="MobiDB-lite"/>
    </source>
</evidence>
<feature type="region of interest" description="Disordered" evidence="1">
    <location>
        <begin position="1"/>
        <end position="54"/>
    </location>
</feature>
<gene>
    <name evidence="2" type="ORF">DACRYDRAFT_16262</name>
</gene>
<dbReference type="AlphaFoldDB" id="M5FV45"/>
<accession>M5FV45</accession>
<evidence type="ECO:0000313" key="2">
    <source>
        <dbReference type="EMBL" id="EJU01641.1"/>
    </source>
</evidence>
<keyword evidence="3" id="KW-1185">Reference proteome</keyword>
<organism evidence="2 3">
    <name type="scientific">Dacryopinax primogenitus (strain DJM 731)</name>
    <name type="common">Brown rot fungus</name>
    <dbReference type="NCBI Taxonomy" id="1858805"/>
    <lineage>
        <taxon>Eukaryota</taxon>
        <taxon>Fungi</taxon>
        <taxon>Dikarya</taxon>
        <taxon>Basidiomycota</taxon>
        <taxon>Agaricomycotina</taxon>
        <taxon>Dacrymycetes</taxon>
        <taxon>Dacrymycetales</taxon>
        <taxon>Dacrymycetaceae</taxon>
        <taxon>Dacryopinax</taxon>
    </lineage>
</organism>